<dbReference type="GO" id="GO:0008270">
    <property type="term" value="F:zinc ion binding"/>
    <property type="evidence" value="ECO:0007669"/>
    <property type="project" value="UniProtKB-KW"/>
</dbReference>
<comment type="caution">
    <text evidence="7">The sequence shown here is derived from an EMBL/GenBank/DDBJ whole genome shotgun (WGS) entry which is preliminary data.</text>
</comment>
<dbReference type="Pfam" id="PF13920">
    <property type="entry name" value="zf-C3HC4_3"/>
    <property type="match status" value="1"/>
</dbReference>
<dbReference type="EMBL" id="QKKF02000793">
    <property type="protein sequence ID" value="RZF48985.1"/>
    <property type="molecule type" value="Genomic_DNA"/>
</dbReference>
<dbReference type="GO" id="GO:0051865">
    <property type="term" value="P:protein autoubiquitination"/>
    <property type="evidence" value="ECO:0007669"/>
    <property type="project" value="TreeGrafter"/>
</dbReference>
<evidence type="ECO:0000313" key="7">
    <source>
        <dbReference type="EMBL" id="RZF48985.1"/>
    </source>
</evidence>
<dbReference type="PROSITE" id="PS50089">
    <property type="entry name" value="ZF_RING_2"/>
    <property type="match status" value="1"/>
</dbReference>
<protein>
    <recommendedName>
        <fullName evidence="1">RING finger protein 141</fullName>
    </recommendedName>
</protein>
<dbReference type="PANTHER" id="PTHR12109">
    <property type="entry name" value="RING FINGER PROTEIN 141-RELATED"/>
    <property type="match status" value="1"/>
</dbReference>
<keyword evidence="2" id="KW-0479">Metal-binding</keyword>
<feature type="domain" description="RING-type" evidence="6">
    <location>
        <begin position="176"/>
        <end position="213"/>
    </location>
</feature>
<dbReference type="PANTHER" id="PTHR12109:SF3">
    <property type="entry name" value="RING FINGER PROTEIN 141"/>
    <property type="match status" value="1"/>
</dbReference>
<evidence type="ECO:0000256" key="5">
    <source>
        <dbReference type="PROSITE-ProRule" id="PRU00175"/>
    </source>
</evidence>
<evidence type="ECO:0000256" key="4">
    <source>
        <dbReference type="ARBA" id="ARBA00022833"/>
    </source>
</evidence>
<dbReference type="Proteomes" id="UP000291343">
    <property type="component" value="Unassembled WGS sequence"/>
</dbReference>
<dbReference type="OrthoDB" id="1630758at2759"/>
<evidence type="ECO:0000259" key="6">
    <source>
        <dbReference type="PROSITE" id="PS50089"/>
    </source>
</evidence>
<dbReference type="STRING" id="195883.A0A482XS97"/>
<evidence type="ECO:0000256" key="1">
    <source>
        <dbReference type="ARBA" id="ARBA00022017"/>
    </source>
</evidence>
<dbReference type="InterPro" id="IPR001841">
    <property type="entry name" value="Znf_RING"/>
</dbReference>
<dbReference type="InterPro" id="IPR043400">
    <property type="entry name" value="RING-HC_RNF141"/>
</dbReference>
<evidence type="ECO:0000256" key="3">
    <source>
        <dbReference type="ARBA" id="ARBA00022771"/>
    </source>
</evidence>
<dbReference type="GO" id="GO:0004842">
    <property type="term" value="F:ubiquitin-protein transferase activity"/>
    <property type="evidence" value="ECO:0007669"/>
    <property type="project" value="TreeGrafter"/>
</dbReference>
<proteinExistence type="predicted"/>
<dbReference type="AlphaFoldDB" id="A0A482XS97"/>
<name>A0A482XS97_LAOST</name>
<evidence type="ECO:0000256" key="2">
    <source>
        <dbReference type="ARBA" id="ARBA00022723"/>
    </source>
</evidence>
<dbReference type="SMART" id="SM00184">
    <property type="entry name" value="RING"/>
    <property type="match status" value="1"/>
</dbReference>
<dbReference type="InParanoid" id="A0A482XS97"/>
<dbReference type="CDD" id="cd16545">
    <property type="entry name" value="RING-HC_RNF141"/>
    <property type="match status" value="1"/>
</dbReference>
<dbReference type="Gene3D" id="3.30.40.10">
    <property type="entry name" value="Zinc/RING finger domain, C3HC4 (zinc finger)"/>
    <property type="match status" value="1"/>
</dbReference>
<sequence length="249" mass="27974">MLTMGQNTSSSEKGLVSEVVDVQEEIVRHARSFTEIATLSYDELKAHLDQLNTLSQQCMDSDGMQLIFAIQRGTDSSALFWKSRVRIVCIKVDLDKKEVDSYRIMSLNEFLKVFKSLNNQCMAAQCISSCEEAVEEEGGLASTSSGRVANDPLTASRLMSEVDRVKNDNDQLQLECCICFERKPNTMLPCTHSYCKQCIEQWNVNNKTCPICREEVKSNDDSWVISEAPNSLEISEEIASTLMDIVGKE</sequence>
<dbReference type="InterPro" id="IPR013083">
    <property type="entry name" value="Znf_RING/FYVE/PHD"/>
</dbReference>
<keyword evidence="3 5" id="KW-0863">Zinc-finger</keyword>
<reference evidence="7 8" key="1">
    <citation type="journal article" date="2017" name="Gigascience">
        <title>Genome sequence of the small brown planthopper, Laodelphax striatellus.</title>
        <authorList>
            <person name="Zhu J."/>
            <person name="Jiang F."/>
            <person name="Wang X."/>
            <person name="Yang P."/>
            <person name="Bao Y."/>
            <person name="Zhao W."/>
            <person name="Wang W."/>
            <person name="Lu H."/>
            <person name="Wang Q."/>
            <person name="Cui N."/>
            <person name="Li J."/>
            <person name="Chen X."/>
            <person name="Luo L."/>
            <person name="Yu J."/>
            <person name="Kang L."/>
            <person name="Cui F."/>
        </authorList>
    </citation>
    <scope>NUCLEOTIDE SEQUENCE [LARGE SCALE GENOMIC DNA]</scope>
    <source>
        <strain evidence="7">Lst14</strain>
    </source>
</reference>
<dbReference type="PROSITE" id="PS00518">
    <property type="entry name" value="ZF_RING_1"/>
    <property type="match status" value="1"/>
</dbReference>
<dbReference type="InterPro" id="IPR017907">
    <property type="entry name" value="Znf_RING_CS"/>
</dbReference>
<keyword evidence="8" id="KW-1185">Reference proteome</keyword>
<gene>
    <name evidence="7" type="ORF">LSTR_LSTR012468</name>
</gene>
<evidence type="ECO:0000313" key="8">
    <source>
        <dbReference type="Proteomes" id="UP000291343"/>
    </source>
</evidence>
<dbReference type="InterPro" id="IPR047126">
    <property type="entry name" value="RNF141-like"/>
</dbReference>
<accession>A0A482XS97</accession>
<organism evidence="7 8">
    <name type="scientific">Laodelphax striatellus</name>
    <name type="common">Small brown planthopper</name>
    <name type="synonym">Delphax striatella</name>
    <dbReference type="NCBI Taxonomy" id="195883"/>
    <lineage>
        <taxon>Eukaryota</taxon>
        <taxon>Metazoa</taxon>
        <taxon>Ecdysozoa</taxon>
        <taxon>Arthropoda</taxon>
        <taxon>Hexapoda</taxon>
        <taxon>Insecta</taxon>
        <taxon>Pterygota</taxon>
        <taxon>Neoptera</taxon>
        <taxon>Paraneoptera</taxon>
        <taxon>Hemiptera</taxon>
        <taxon>Auchenorrhyncha</taxon>
        <taxon>Fulgoroidea</taxon>
        <taxon>Delphacidae</taxon>
        <taxon>Criomorphinae</taxon>
        <taxon>Laodelphax</taxon>
    </lineage>
</organism>
<keyword evidence="4" id="KW-0862">Zinc</keyword>
<dbReference type="SUPFAM" id="SSF57850">
    <property type="entry name" value="RING/U-box"/>
    <property type="match status" value="1"/>
</dbReference>